<reference evidence="1" key="1">
    <citation type="journal article" date="2019" name="BMC Genomics">
        <title>A new reference genome for Sorghum bicolor reveals high levels of sequence similarity between sweet and grain genotypes: implications for the genetics of sugar metabolism.</title>
        <authorList>
            <person name="Cooper E.A."/>
            <person name="Brenton Z.W."/>
            <person name="Flinn B.S."/>
            <person name="Jenkins J."/>
            <person name="Shu S."/>
            <person name="Flowers D."/>
            <person name="Luo F."/>
            <person name="Wang Y."/>
            <person name="Xia P."/>
            <person name="Barry K."/>
            <person name="Daum C."/>
            <person name="Lipzen A."/>
            <person name="Yoshinaga Y."/>
            <person name="Schmutz J."/>
            <person name="Saski C."/>
            <person name="Vermerris W."/>
            <person name="Kresovich S."/>
        </authorList>
    </citation>
    <scope>NUCLEOTIDE SEQUENCE</scope>
</reference>
<dbReference type="AlphaFoldDB" id="A0A921S618"/>
<proteinExistence type="predicted"/>
<dbReference type="Proteomes" id="UP000807115">
    <property type="component" value="Chromosome 1"/>
</dbReference>
<organism evidence="1 2">
    <name type="scientific">Sorghum bicolor</name>
    <name type="common">Sorghum</name>
    <name type="synonym">Sorghum vulgare</name>
    <dbReference type="NCBI Taxonomy" id="4558"/>
    <lineage>
        <taxon>Eukaryota</taxon>
        <taxon>Viridiplantae</taxon>
        <taxon>Streptophyta</taxon>
        <taxon>Embryophyta</taxon>
        <taxon>Tracheophyta</taxon>
        <taxon>Spermatophyta</taxon>
        <taxon>Magnoliopsida</taxon>
        <taxon>Liliopsida</taxon>
        <taxon>Poales</taxon>
        <taxon>Poaceae</taxon>
        <taxon>PACMAD clade</taxon>
        <taxon>Panicoideae</taxon>
        <taxon>Andropogonodae</taxon>
        <taxon>Andropogoneae</taxon>
        <taxon>Sorghinae</taxon>
        <taxon>Sorghum</taxon>
    </lineage>
</organism>
<dbReference type="EMBL" id="CM027680">
    <property type="protein sequence ID" value="KAG0552704.1"/>
    <property type="molecule type" value="Genomic_DNA"/>
</dbReference>
<evidence type="ECO:0000313" key="2">
    <source>
        <dbReference type="Proteomes" id="UP000807115"/>
    </source>
</evidence>
<reference evidence="1" key="2">
    <citation type="submission" date="2020-10" db="EMBL/GenBank/DDBJ databases">
        <authorList>
            <person name="Cooper E.A."/>
            <person name="Brenton Z.W."/>
            <person name="Flinn B.S."/>
            <person name="Jenkins J."/>
            <person name="Shu S."/>
            <person name="Flowers D."/>
            <person name="Luo F."/>
            <person name="Wang Y."/>
            <person name="Xia P."/>
            <person name="Barry K."/>
            <person name="Daum C."/>
            <person name="Lipzen A."/>
            <person name="Yoshinaga Y."/>
            <person name="Schmutz J."/>
            <person name="Saski C."/>
            <person name="Vermerris W."/>
            <person name="Kresovich S."/>
        </authorList>
    </citation>
    <scope>NUCLEOTIDE SEQUENCE</scope>
</reference>
<gene>
    <name evidence="1" type="ORF">BDA96_01G530300</name>
</gene>
<evidence type="ECO:0000313" key="1">
    <source>
        <dbReference type="EMBL" id="KAG0552704.1"/>
    </source>
</evidence>
<accession>A0A921S618</accession>
<name>A0A921S618_SORBI</name>
<comment type="caution">
    <text evidence="1">The sequence shown here is derived from an EMBL/GenBank/DDBJ whole genome shotgun (WGS) entry which is preliminary data.</text>
</comment>
<sequence>MYMTKMQVCTGLVIHELQWLVVHLYSWGIWPMDGGNGSTSCRMCTTMASCPGIKKQLYHEQVQ</sequence>
<protein>
    <submittedName>
        <fullName evidence="1">Uncharacterized protein</fullName>
    </submittedName>
</protein>